<proteinExistence type="inferred from homology"/>
<dbReference type="PANTHER" id="PTHR30061">
    <property type="entry name" value="MALTOSE-BINDING PERIPLASMIC PROTEIN"/>
    <property type="match status" value="1"/>
</dbReference>
<accession>A0A917I7Z3</accession>
<dbReference type="GO" id="GO:0042956">
    <property type="term" value="P:maltodextrin transmembrane transport"/>
    <property type="evidence" value="ECO:0007669"/>
    <property type="project" value="TreeGrafter"/>
</dbReference>
<reference evidence="6" key="2">
    <citation type="submission" date="2020-09" db="EMBL/GenBank/DDBJ databases">
        <authorList>
            <person name="Sun Q."/>
            <person name="Zhou Y."/>
        </authorList>
    </citation>
    <scope>NUCLEOTIDE SEQUENCE</scope>
    <source>
        <strain evidence="6">CGMCC 1.12214</strain>
    </source>
</reference>
<organism evidence="6 7">
    <name type="scientific">Alsobacter metallidurans</name>
    <dbReference type="NCBI Taxonomy" id="340221"/>
    <lineage>
        <taxon>Bacteria</taxon>
        <taxon>Pseudomonadati</taxon>
        <taxon>Pseudomonadota</taxon>
        <taxon>Alphaproteobacteria</taxon>
        <taxon>Hyphomicrobiales</taxon>
        <taxon>Alsobacteraceae</taxon>
        <taxon>Alsobacter</taxon>
    </lineage>
</organism>
<dbReference type="Pfam" id="PF13416">
    <property type="entry name" value="SBP_bac_8"/>
    <property type="match status" value="1"/>
</dbReference>
<keyword evidence="4" id="KW-0574">Periplasm</keyword>
<keyword evidence="7" id="KW-1185">Reference proteome</keyword>
<evidence type="ECO:0000313" key="7">
    <source>
        <dbReference type="Proteomes" id="UP000603912"/>
    </source>
</evidence>
<protein>
    <submittedName>
        <fullName evidence="6">Sugar ABC transporter substrate-binding protein</fullName>
    </submittedName>
</protein>
<gene>
    <name evidence="6" type="ORF">GCM10007036_26940</name>
</gene>
<dbReference type="Proteomes" id="UP000603912">
    <property type="component" value="Unassembled WGS sequence"/>
</dbReference>
<dbReference type="EMBL" id="BMES01000002">
    <property type="protein sequence ID" value="GGH22148.1"/>
    <property type="molecule type" value="Genomic_DNA"/>
</dbReference>
<dbReference type="CDD" id="cd14749">
    <property type="entry name" value="PBP2_XBP1_like"/>
    <property type="match status" value="1"/>
</dbReference>
<dbReference type="SUPFAM" id="SSF53850">
    <property type="entry name" value="Periplasmic binding protein-like II"/>
    <property type="match status" value="1"/>
</dbReference>
<feature type="signal peptide" evidence="5">
    <location>
        <begin position="1"/>
        <end position="23"/>
    </location>
</feature>
<dbReference type="GO" id="GO:0055052">
    <property type="term" value="C:ATP-binding cassette (ABC) transporter complex, substrate-binding subunit-containing"/>
    <property type="evidence" value="ECO:0007669"/>
    <property type="project" value="TreeGrafter"/>
</dbReference>
<comment type="similarity">
    <text evidence="1">Belongs to the bacterial solute-binding protein 1 family.</text>
</comment>
<dbReference type="PANTHER" id="PTHR30061:SF50">
    <property type="entry name" value="MALTOSE_MALTODEXTRIN-BINDING PERIPLASMIC PROTEIN"/>
    <property type="match status" value="1"/>
</dbReference>
<name>A0A917I7Z3_9HYPH</name>
<sequence>MRGFRGMLVGLAAAVGVISGAQAQTQTVEIEYWQYVFDARIKAMDELIKRFQAANPNIKVKHTTFPYADYQTKIAAALPAGQGPDVVQLFYGWLDNFVAAKFIQPLPKDAFPPAMIEKDFYPIVSAMKRDGEYYGLPTAVRSLALFYNKKLFQEAGLDPAKPPQTTDELLEAAKKTVKRDGAGNLLSEGITLDFPGQDYHWWREVLLRQNGGAPYSDDNKKVTYDSEAGAKSLTWYADLQKVHKVGQAGFMDEGQAAFRAGRAAMTIDGSFRLGAFGNIKGFEWGVAELPAGPDGKRFNFASYWVNAITTKATGEKLEASKKFLAFVTTPEAMQVWLDAVGELPARKAAAETDKNLSHPIYGPFLKALNYSNATVFVDEAGQRQVALDLANRVLIQNQDAKAALAEAAKAEQAILDRFYAKK</sequence>
<evidence type="ECO:0000313" key="6">
    <source>
        <dbReference type="EMBL" id="GGH22148.1"/>
    </source>
</evidence>
<dbReference type="GO" id="GO:0015768">
    <property type="term" value="P:maltose transport"/>
    <property type="evidence" value="ECO:0007669"/>
    <property type="project" value="TreeGrafter"/>
</dbReference>
<evidence type="ECO:0000256" key="4">
    <source>
        <dbReference type="ARBA" id="ARBA00022764"/>
    </source>
</evidence>
<dbReference type="GO" id="GO:1901982">
    <property type="term" value="F:maltose binding"/>
    <property type="evidence" value="ECO:0007669"/>
    <property type="project" value="TreeGrafter"/>
</dbReference>
<dbReference type="InterPro" id="IPR006059">
    <property type="entry name" value="SBP"/>
</dbReference>
<evidence type="ECO:0000256" key="2">
    <source>
        <dbReference type="ARBA" id="ARBA00022448"/>
    </source>
</evidence>
<keyword evidence="3 5" id="KW-0732">Signal</keyword>
<evidence type="ECO:0000256" key="5">
    <source>
        <dbReference type="SAM" id="SignalP"/>
    </source>
</evidence>
<dbReference type="Gene3D" id="3.40.190.10">
    <property type="entry name" value="Periplasmic binding protein-like II"/>
    <property type="match status" value="1"/>
</dbReference>
<comment type="caution">
    <text evidence="6">The sequence shown here is derived from an EMBL/GenBank/DDBJ whole genome shotgun (WGS) entry which is preliminary data.</text>
</comment>
<evidence type="ECO:0000256" key="3">
    <source>
        <dbReference type="ARBA" id="ARBA00022729"/>
    </source>
</evidence>
<feature type="chain" id="PRO_5037664533" evidence="5">
    <location>
        <begin position="24"/>
        <end position="422"/>
    </location>
</feature>
<keyword evidence="2" id="KW-0813">Transport</keyword>
<dbReference type="RefSeq" id="WP_188518270.1">
    <property type="nucleotide sequence ID" value="NZ_BMES01000002.1"/>
</dbReference>
<evidence type="ECO:0000256" key="1">
    <source>
        <dbReference type="ARBA" id="ARBA00008520"/>
    </source>
</evidence>
<dbReference type="AlphaFoldDB" id="A0A917I7Z3"/>
<reference evidence="6" key="1">
    <citation type="journal article" date="2014" name="Int. J. Syst. Evol. Microbiol.">
        <title>Complete genome sequence of Corynebacterium casei LMG S-19264T (=DSM 44701T), isolated from a smear-ripened cheese.</title>
        <authorList>
            <consortium name="US DOE Joint Genome Institute (JGI-PGF)"/>
            <person name="Walter F."/>
            <person name="Albersmeier A."/>
            <person name="Kalinowski J."/>
            <person name="Ruckert C."/>
        </authorList>
    </citation>
    <scope>NUCLEOTIDE SEQUENCE</scope>
    <source>
        <strain evidence="6">CGMCC 1.12214</strain>
    </source>
</reference>